<evidence type="ECO:0000313" key="1">
    <source>
        <dbReference type="EMBL" id="JAD57358.1"/>
    </source>
</evidence>
<proteinExistence type="predicted"/>
<protein>
    <submittedName>
        <fullName evidence="1">Uncharacterized protein</fullName>
    </submittedName>
</protein>
<dbReference type="AlphaFoldDB" id="A0A0A9B5C4"/>
<accession>A0A0A9B5C4</accession>
<reference evidence="1" key="1">
    <citation type="submission" date="2014-09" db="EMBL/GenBank/DDBJ databases">
        <authorList>
            <person name="Magalhaes I.L.F."/>
            <person name="Oliveira U."/>
            <person name="Santos F.R."/>
            <person name="Vidigal T.H.D.A."/>
            <person name="Brescovit A.D."/>
            <person name="Santos A.J."/>
        </authorList>
    </citation>
    <scope>NUCLEOTIDE SEQUENCE</scope>
    <source>
        <tissue evidence="1">Shoot tissue taken approximately 20 cm above the soil surface</tissue>
    </source>
</reference>
<reference evidence="1" key="2">
    <citation type="journal article" date="2015" name="Data Brief">
        <title>Shoot transcriptome of the giant reed, Arundo donax.</title>
        <authorList>
            <person name="Barrero R.A."/>
            <person name="Guerrero F.D."/>
            <person name="Moolhuijzen P."/>
            <person name="Goolsby J.A."/>
            <person name="Tidwell J."/>
            <person name="Bellgard S.E."/>
            <person name="Bellgard M.I."/>
        </authorList>
    </citation>
    <scope>NUCLEOTIDE SEQUENCE</scope>
    <source>
        <tissue evidence="1">Shoot tissue taken approximately 20 cm above the soil surface</tissue>
    </source>
</reference>
<name>A0A0A9B5C4_ARUDO</name>
<organism evidence="1">
    <name type="scientific">Arundo donax</name>
    <name type="common">Giant reed</name>
    <name type="synonym">Donax arundinaceus</name>
    <dbReference type="NCBI Taxonomy" id="35708"/>
    <lineage>
        <taxon>Eukaryota</taxon>
        <taxon>Viridiplantae</taxon>
        <taxon>Streptophyta</taxon>
        <taxon>Embryophyta</taxon>
        <taxon>Tracheophyta</taxon>
        <taxon>Spermatophyta</taxon>
        <taxon>Magnoliopsida</taxon>
        <taxon>Liliopsida</taxon>
        <taxon>Poales</taxon>
        <taxon>Poaceae</taxon>
        <taxon>PACMAD clade</taxon>
        <taxon>Arundinoideae</taxon>
        <taxon>Arundineae</taxon>
        <taxon>Arundo</taxon>
    </lineage>
</organism>
<dbReference type="EMBL" id="GBRH01240537">
    <property type="protein sequence ID" value="JAD57358.1"/>
    <property type="molecule type" value="Transcribed_RNA"/>
</dbReference>
<sequence length="56" mass="6614">MRSILRVMIQKVLYLMANSVLHQIFDSYKVMEPQKYFKGDKKCSSHHDTEQALGRL</sequence>